<evidence type="ECO:0000313" key="1">
    <source>
        <dbReference type="EMBL" id="QSO48517.1"/>
    </source>
</evidence>
<dbReference type="AlphaFoldDB" id="A0A9X7W143"/>
<organism evidence="1 2">
    <name type="scientific">Alicyclobacillus mengziensis</name>
    <dbReference type="NCBI Taxonomy" id="2931921"/>
    <lineage>
        <taxon>Bacteria</taxon>
        <taxon>Bacillati</taxon>
        <taxon>Bacillota</taxon>
        <taxon>Bacilli</taxon>
        <taxon>Bacillales</taxon>
        <taxon>Alicyclobacillaceae</taxon>
        <taxon>Alicyclobacillus</taxon>
    </lineage>
</organism>
<proteinExistence type="predicted"/>
<evidence type="ECO:0000313" key="2">
    <source>
        <dbReference type="Proteomes" id="UP000663505"/>
    </source>
</evidence>
<reference evidence="1 2" key="1">
    <citation type="submission" date="2021-02" db="EMBL/GenBank/DDBJ databases">
        <title>Alicyclobacillus curvatus sp. nov. and Alicyclobacillus mengziensis sp. nov., two acidophilic bacteria isolated from acid mine drainage.</title>
        <authorList>
            <person name="Huang Y."/>
        </authorList>
    </citation>
    <scope>NUCLEOTIDE SEQUENCE [LARGE SCALE GENOMIC DNA]</scope>
    <source>
        <strain evidence="1 2">S30H14</strain>
    </source>
</reference>
<gene>
    <name evidence="1" type="ORF">JZ786_05890</name>
</gene>
<dbReference type="RefSeq" id="WP_206657852.1">
    <property type="nucleotide sequence ID" value="NZ_CP071182.1"/>
</dbReference>
<protein>
    <submittedName>
        <fullName evidence="1">Helix-turn-helix domain-containing protein</fullName>
    </submittedName>
</protein>
<sequence>MRKIKEVLRLYHDVHLSERAISRSVNLSRDTVLRILSRFSEVGLSRPLNSDIDDTKLETLLFPNSQGRPQAVPLYILREWKGRLFWVVTMVIYGFARVGL</sequence>
<name>A0A9X7W143_9BACL</name>
<accession>A0A9X7W143</accession>
<keyword evidence="2" id="KW-1185">Reference proteome</keyword>
<dbReference type="Proteomes" id="UP000663505">
    <property type="component" value="Chromosome"/>
</dbReference>
<dbReference type="EMBL" id="CP071182">
    <property type="protein sequence ID" value="QSO48517.1"/>
    <property type="molecule type" value="Genomic_DNA"/>
</dbReference>
<dbReference type="KEGG" id="afx:JZ786_05890"/>